<dbReference type="AlphaFoldDB" id="A0A9W6PT20"/>
<feature type="region of interest" description="Disordered" evidence="1">
    <location>
        <begin position="44"/>
        <end position="75"/>
    </location>
</feature>
<organism evidence="2 3">
    <name type="scientific">Actinomadura rubrobrunea</name>
    <dbReference type="NCBI Taxonomy" id="115335"/>
    <lineage>
        <taxon>Bacteria</taxon>
        <taxon>Bacillati</taxon>
        <taxon>Actinomycetota</taxon>
        <taxon>Actinomycetes</taxon>
        <taxon>Streptosporangiales</taxon>
        <taxon>Thermomonosporaceae</taxon>
        <taxon>Actinomadura</taxon>
    </lineage>
</organism>
<dbReference type="EMBL" id="BSRZ01000004">
    <property type="protein sequence ID" value="GLW64019.1"/>
    <property type="molecule type" value="Genomic_DNA"/>
</dbReference>
<protein>
    <submittedName>
        <fullName evidence="2">Uncharacterized protein</fullName>
    </submittedName>
</protein>
<sequence length="75" mass="8583">MERGLQQRPQWDMRAQRRLLGSNRREDDIARRLVRANEIATWRRRWPPPGDADLSEAAEAAPTAYGHALTSDLAS</sequence>
<comment type="caution">
    <text evidence="2">The sequence shown here is derived from an EMBL/GenBank/DDBJ whole genome shotgun (WGS) entry which is preliminary data.</text>
</comment>
<evidence type="ECO:0000256" key="1">
    <source>
        <dbReference type="SAM" id="MobiDB-lite"/>
    </source>
</evidence>
<gene>
    <name evidence="2" type="ORF">Arub01_22630</name>
</gene>
<proteinExistence type="predicted"/>
<evidence type="ECO:0000313" key="2">
    <source>
        <dbReference type="EMBL" id="GLW64019.1"/>
    </source>
</evidence>
<evidence type="ECO:0000313" key="3">
    <source>
        <dbReference type="Proteomes" id="UP001165124"/>
    </source>
</evidence>
<name>A0A9W6PT20_9ACTN</name>
<dbReference type="Proteomes" id="UP001165124">
    <property type="component" value="Unassembled WGS sequence"/>
</dbReference>
<accession>A0A9W6PT20</accession>
<reference evidence="2" key="1">
    <citation type="submission" date="2023-02" db="EMBL/GenBank/DDBJ databases">
        <title>Actinomadura rubrobrunea NBRC 14622.</title>
        <authorList>
            <person name="Ichikawa N."/>
            <person name="Sato H."/>
            <person name="Tonouchi N."/>
        </authorList>
    </citation>
    <scope>NUCLEOTIDE SEQUENCE</scope>
    <source>
        <strain evidence="2">NBRC 14622</strain>
    </source>
</reference>
<keyword evidence="3" id="KW-1185">Reference proteome</keyword>